<accession>A0AAP0HH47</accession>
<proteinExistence type="predicted"/>
<sequence length="141" mass="15879">MAAAKGVSLSHIARVSNDVKRLANFYEEVLGFERIETPAFDGGEVIWMRLPNSKTTIHISQRMEAGPRLEERSGADPKRLPRGHHVCFSVTNFNEFVRSLKEKGIEMFEKTQPDGKTKQVFFFDPDGYGLESVMLVALGSF</sequence>
<evidence type="ECO:0000259" key="1">
    <source>
        <dbReference type="PROSITE" id="PS51819"/>
    </source>
</evidence>
<dbReference type="Gene3D" id="3.10.180.10">
    <property type="entry name" value="2,3-Dihydroxybiphenyl 1,2-Dioxygenase, domain 1"/>
    <property type="match status" value="1"/>
</dbReference>
<dbReference type="PANTHER" id="PTHR47802:SF1">
    <property type="entry name" value="GLYOXALASE FAMILY PROTEIN, EXPRESSED"/>
    <property type="match status" value="1"/>
</dbReference>
<dbReference type="AlphaFoldDB" id="A0AAP0HH47"/>
<keyword evidence="3" id="KW-1185">Reference proteome</keyword>
<feature type="domain" description="VOC" evidence="1">
    <location>
        <begin position="8"/>
        <end position="135"/>
    </location>
</feature>
<name>A0AAP0HH47_9MAGN</name>
<dbReference type="CDD" id="cd07245">
    <property type="entry name" value="VOC_like"/>
    <property type="match status" value="1"/>
</dbReference>
<evidence type="ECO:0000313" key="3">
    <source>
        <dbReference type="Proteomes" id="UP001420932"/>
    </source>
</evidence>
<dbReference type="EMBL" id="JBBNAF010000013">
    <property type="protein sequence ID" value="KAK9086834.1"/>
    <property type="molecule type" value="Genomic_DNA"/>
</dbReference>
<gene>
    <name evidence="2" type="ORF">Syun_029228</name>
</gene>
<dbReference type="InterPro" id="IPR004360">
    <property type="entry name" value="Glyas_Fos-R_dOase_dom"/>
</dbReference>
<dbReference type="Pfam" id="PF00903">
    <property type="entry name" value="Glyoxalase"/>
    <property type="match status" value="1"/>
</dbReference>
<dbReference type="SUPFAM" id="SSF54593">
    <property type="entry name" value="Glyoxalase/Bleomycin resistance protein/Dihydroxybiphenyl dioxygenase"/>
    <property type="match status" value="1"/>
</dbReference>
<organism evidence="2 3">
    <name type="scientific">Stephania yunnanensis</name>
    <dbReference type="NCBI Taxonomy" id="152371"/>
    <lineage>
        <taxon>Eukaryota</taxon>
        <taxon>Viridiplantae</taxon>
        <taxon>Streptophyta</taxon>
        <taxon>Embryophyta</taxon>
        <taxon>Tracheophyta</taxon>
        <taxon>Spermatophyta</taxon>
        <taxon>Magnoliopsida</taxon>
        <taxon>Ranunculales</taxon>
        <taxon>Menispermaceae</taxon>
        <taxon>Menispermoideae</taxon>
        <taxon>Cissampelideae</taxon>
        <taxon>Stephania</taxon>
    </lineage>
</organism>
<reference evidence="2 3" key="1">
    <citation type="submission" date="2024-01" db="EMBL/GenBank/DDBJ databases">
        <title>Genome assemblies of Stephania.</title>
        <authorList>
            <person name="Yang L."/>
        </authorList>
    </citation>
    <scope>NUCLEOTIDE SEQUENCE [LARGE SCALE GENOMIC DNA]</scope>
    <source>
        <strain evidence="2">YNDBR</strain>
        <tissue evidence="2">Leaf</tissue>
    </source>
</reference>
<dbReference type="PANTHER" id="PTHR47802">
    <property type="entry name" value="GLYOXALASE FAMILY PROTEIN, EXPRESSED"/>
    <property type="match status" value="1"/>
</dbReference>
<dbReference type="Proteomes" id="UP001420932">
    <property type="component" value="Unassembled WGS sequence"/>
</dbReference>
<dbReference type="InterPro" id="IPR037523">
    <property type="entry name" value="VOC_core"/>
</dbReference>
<dbReference type="PROSITE" id="PS51819">
    <property type="entry name" value="VOC"/>
    <property type="match status" value="1"/>
</dbReference>
<dbReference type="InterPro" id="IPR029068">
    <property type="entry name" value="Glyas_Bleomycin-R_OHBP_Dase"/>
</dbReference>
<comment type="caution">
    <text evidence="2">The sequence shown here is derived from an EMBL/GenBank/DDBJ whole genome shotgun (WGS) entry which is preliminary data.</text>
</comment>
<evidence type="ECO:0000313" key="2">
    <source>
        <dbReference type="EMBL" id="KAK9086834.1"/>
    </source>
</evidence>
<protein>
    <recommendedName>
        <fullName evidence="1">VOC domain-containing protein</fullName>
    </recommendedName>
</protein>